<dbReference type="AlphaFoldDB" id="A0A2C9XQ65"/>
<feature type="non-terminal residue" evidence="1">
    <location>
        <position position="23"/>
    </location>
</feature>
<organism evidence="1 2">
    <name type="scientific">Candidatus Enterococcus wittei</name>
    <dbReference type="NCBI Taxonomy" id="1987383"/>
    <lineage>
        <taxon>Bacteria</taxon>
        <taxon>Bacillati</taxon>
        <taxon>Bacillota</taxon>
        <taxon>Bacilli</taxon>
        <taxon>Lactobacillales</taxon>
        <taxon>Enterococcaceae</taxon>
        <taxon>Enterococcus</taxon>
    </lineage>
</organism>
<evidence type="ECO:0000313" key="2">
    <source>
        <dbReference type="Proteomes" id="UP000194933"/>
    </source>
</evidence>
<dbReference type="EMBL" id="NGMO01000001">
    <property type="protein sequence ID" value="OTP12299.1"/>
    <property type="molecule type" value="Genomic_DNA"/>
</dbReference>
<gene>
    <name evidence="1" type="ORF">A5844_000531</name>
</gene>
<name>A0A2C9XQ65_9ENTE</name>
<sequence>MCIRDRHRIACFCITFINFWHLK</sequence>
<reference evidence="1 2" key="1">
    <citation type="submission" date="2017-05" db="EMBL/GenBank/DDBJ databases">
        <title>The Genome Sequence of Enterococcus sp. 10A9_DIV0425.</title>
        <authorList>
            <consortium name="The Broad Institute Genomics Platform"/>
            <consortium name="The Broad Institute Genomic Center for Infectious Diseases"/>
            <person name="Earl A."/>
            <person name="Manson A."/>
            <person name="Schwartman J."/>
            <person name="Gilmore M."/>
            <person name="Abouelleil A."/>
            <person name="Cao P."/>
            <person name="Chapman S."/>
            <person name="Cusick C."/>
            <person name="Shea T."/>
            <person name="Young S."/>
            <person name="Neafsey D."/>
            <person name="Nusbaum C."/>
            <person name="Birren B."/>
        </authorList>
    </citation>
    <scope>NUCLEOTIDE SEQUENCE [LARGE SCALE GENOMIC DNA]</scope>
    <source>
        <strain evidence="1 2">10A9_DIV0425</strain>
    </source>
</reference>
<proteinExistence type="predicted"/>
<protein>
    <submittedName>
        <fullName evidence="1">Uncharacterized protein</fullName>
    </submittedName>
</protein>
<evidence type="ECO:0000313" key="1">
    <source>
        <dbReference type="EMBL" id="OTP12299.1"/>
    </source>
</evidence>
<accession>A0A2C9XQ65</accession>
<keyword evidence="2" id="KW-1185">Reference proteome</keyword>
<dbReference type="Proteomes" id="UP000194933">
    <property type="component" value="Unassembled WGS sequence"/>
</dbReference>
<comment type="caution">
    <text evidence="1">The sequence shown here is derived from an EMBL/GenBank/DDBJ whole genome shotgun (WGS) entry which is preliminary data.</text>
</comment>